<dbReference type="PANTHER" id="PTHR46098:SF1">
    <property type="entry name" value="TRNA (CYTOSINE(38)-C(5))-METHYLTRANSFERASE"/>
    <property type="match status" value="1"/>
</dbReference>
<reference evidence="9 10" key="1">
    <citation type="submission" date="2019-02" db="EMBL/GenBank/DDBJ databases">
        <title>Genomic Encyclopedia of Type Strains, Phase IV (KMG-IV): sequencing the most valuable type-strain genomes for metagenomic binning, comparative biology and taxonomic classification.</title>
        <authorList>
            <person name="Goeker M."/>
        </authorList>
    </citation>
    <scope>NUCLEOTIDE SEQUENCE [LARGE SCALE GENOMIC DNA]</scope>
    <source>
        <strain evidence="9 10">DSM 105135</strain>
    </source>
</reference>
<keyword evidence="10" id="KW-1185">Reference proteome</keyword>
<comment type="catalytic activity">
    <reaction evidence="6">
        <text>a 2'-deoxycytidine in DNA + S-adenosyl-L-methionine = a 5-methyl-2'-deoxycytidine in DNA + S-adenosyl-L-homocysteine + H(+)</text>
        <dbReference type="Rhea" id="RHEA:13681"/>
        <dbReference type="Rhea" id="RHEA-COMP:11369"/>
        <dbReference type="Rhea" id="RHEA-COMP:11370"/>
        <dbReference type="ChEBI" id="CHEBI:15378"/>
        <dbReference type="ChEBI" id="CHEBI:57856"/>
        <dbReference type="ChEBI" id="CHEBI:59789"/>
        <dbReference type="ChEBI" id="CHEBI:85452"/>
        <dbReference type="ChEBI" id="CHEBI:85454"/>
        <dbReference type="EC" id="2.1.1.37"/>
    </reaction>
</comment>
<dbReference type="GO" id="GO:0003886">
    <property type="term" value="F:DNA (cytosine-5-)-methyltransferase activity"/>
    <property type="evidence" value="ECO:0007669"/>
    <property type="project" value="UniProtKB-EC"/>
</dbReference>
<evidence type="ECO:0000256" key="2">
    <source>
        <dbReference type="ARBA" id="ARBA00022603"/>
    </source>
</evidence>
<dbReference type="PROSITE" id="PS51679">
    <property type="entry name" value="SAM_MT_C5"/>
    <property type="match status" value="1"/>
</dbReference>
<accession>A0A4Q7ZBK2</accession>
<protein>
    <recommendedName>
        <fullName evidence="1">DNA (cytosine-5-)-methyltransferase</fullName>
        <ecNumber evidence="1">2.1.1.37</ecNumber>
    </recommendedName>
</protein>
<evidence type="ECO:0000313" key="10">
    <source>
        <dbReference type="Proteomes" id="UP000292423"/>
    </source>
</evidence>
<evidence type="ECO:0000256" key="6">
    <source>
        <dbReference type="ARBA" id="ARBA00047422"/>
    </source>
</evidence>
<gene>
    <name evidence="9" type="ORF">EV700_0939</name>
</gene>
<dbReference type="OrthoDB" id="6647560at2"/>
<dbReference type="InterPro" id="IPR050750">
    <property type="entry name" value="C5-MTase"/>
</dbReference>
<dbReference type="RefSeq" id="WP_130411175.1">
    <property type="nucleotide sequence ID" value="NZ_SHKX01000010.1"/>
</dbReference>
<feature type="active site" evidence="7">
    <location>
        <position position="96"/>
    </location>
</feature>
<dbReference type="EC" id="2.1.1.37" evidence="1"/>
<dbReference type="Pfam" id="PF00145">
    <property type="entry name" value="DNA_methylase"/>
    <property type="match status" value="1"/>
</dbReference>
<dbReference type="AlphaFoldDB" id="A0A4Q7ZBK2"/>
<keyword evidence="2 7" id="KW-0489">Methyltransferase</keyword>
<evidence type="ECO:0000256" key="7">
    <source>
        <dbReference type="PROSITE-ProRule" id="PRU01016"/>
    </source>
</evidence>
<dbReference type="Proteomes" id="UP000292423">
    <property type="component" value="Unassembled WGS sequence"/>
</dbReference>
<dbReference type="PANTHER" id="PTHR46098">
    <property type="entry name" value="TRNA (CYTOSINE(38)-C(5))-METHYLTRANSFERASE"/>
    <property type="match status" value="1"/>
</dbReference>
<evidence type="ECO:0000256" key="3">
    <source>
        <dbReference type="ARBA" id="ARBA00022679"/>
    </source>
</evidence>
<evidence type="ECO:0000256" key="1">
    <source>
        <dbReference type="ARBA" id="ARBA00011975"/>
    </source>
</evidence>
<evidence type="ECO:0000313" key="9">
    <source>
        <dbReference type="EMBL" id="RZU47970.1"/>
    </source>
</evidence>
<dbReference type="InterPro" id="IPR001525">
    <property type="entry name" value="C5_MeTfrase"/>
</dbReference>
<comment type="caution">
    <text evidence="9">The sequence shown here is derived from an EMBL/GenBank/DDBJ whole genome shotgun (WGS) entry which is preliminary data.</text>
</comment>
<dbReference type="NCBIfam" id="TIGR00675">
    <property type="entry name" value="dcm"/>
    <property type="match status" value="1"/>
</dbReference>
<evidence type="ECO:0000256" key="4">
    <source>
        <dbReference type="ARBA" id="ARBA00022691"/>
    </source>
</evidence>
<name>A0A4Q7ZBK2_9GAMM</name>
<keyword evidence="3 7" id="KW-0808">Transferase</keyword>
<keyword evidence="5" id="KW-0680">Restriction system</keyword>
<dbReference type="Gene3D" id="3.90.120.10">
    <property type="entry name" value="DNA Methylase, subunit A, domain 2"/>
    <property type="match status" value="1"/>
</dbReference>
<dbReference type="GO" id="GO:0009307">
    <property type="term" value="P:DNA restriction-modification system"/>
    <property type="evidence" value="ECO:0007669"/>
    <property type="project" value="UniProtKB-KW"/>
</dbReference>
<dbReference type="PRINTS" id="PR00105">
    <property type="entry name" value="C5METTRFRASE"/>
</dbReference>
<dbReference type="InterPro" id="IPR029063">
    <property type="entry name" value="SAM-dependent_MTases_sf"/>
</dbReference>
<dbReference type="Gene3D" id="3.40.50.150">
    <property type="entry name" value="Vaccinia Virus protein VP39"/>
    <property type="match status" value="1"/>
</dbReference>
<evidence type="ECO:0000256" key="5">
    <source>
        <dbReference type="ARBA" id="ARBA00022747"/>
    </source>
</evidence>
<sequence>MEFELESPNYFAAAATPDTSGDQGKIPFLEFFAGSGLVAQGMRDSFRPVWANDICAKKAIVYHANHGSGHFKLGSITDIKGRQLPATPMAWASFPCQDLSLAGLTGGIHASRSGLVWEWLRVMDEMRQRPPVLVAENVAGLVSSANGAHYRALHEALRERGYQVGAVLMDARHWAPQSRPRVFVIAIDKEVGIPAGLVDSRPNWLHTSAIRKVAEGLSDWVWWNMPEPASPLLSLEEVIEWDAPFHDPVTEARTLALIAPKHRERLDAMGDDVRFVAPGYKRTRNGKQVLELRFDGLSGCLRTPEGGSSRQVIVIKQNGLLRSRLLTVREAARLMGAPDTYRIPGSYNDGYKAMGDAVAAPVAGWLAQHLLKPLVEATSRG</sequence>
<keyword evidence="4 7" id="KW-0949">S-adenosyl-L-methionine</keyword>
<dbReference type="GO" id="GO:0032259">
    <property type="term" value="P:methylation"/>
    <property type="evidence" value="ECO:0007669"/>
    <property type="project" value="UniProtKB-KW"/>
</dbReference>
<dbReference type="SUPFAM" id="SSF53335">
    <property type="entry name" value="S-adenosyl-L-methionine-dependent methyltransferases"/>
    <property type="match status" value="1"/>
</dbReference>
<comment type="similarity">
    <text evidence="7 8">Belongs to the class I-like SAM-binding methyltransferase superfamily. C5-methyltransferase family.</text>
</comment>
<proteinExistence type="inferred from homology"/>
<evidence type="ECO:0000256" key="8">
    <source>
        <dbReference type="RuleBase" id="RU000416"/>
    </source>
</evidence>
<dbReference type="EMBL" id="SHKX01000010">
    <property type="protein sequence ID" value="RZU47970.1"/>
    <property type="molecule type" value="Genomic_DNA"/>
</dbReference>
<organism evidence="9 10">
    <name type="scientific">Fluviicoccus keumensis</name>
    <dbReference type="NCBI Taxonomy" id="1435465"/>
    <lineage>
        <taxon>Bacteria</taxon>
        <taxon>Pseudomonadati</taxon>
        <taxon>Pseudomonadota</taxon>
        <taxon>Gammaproteobacteria</taxon>
        <taxon>Moraxellales</taxon>
        <taxon>Moraxellaceae</taxon>
        <taxon>Fluviicoccus</taxon>
    </lineage>
</organism>